<dbReference type="GO" id="GO:0003997">
    <property type="term" value="F:acyl-CoA oxidase activity"/>
    <property type="evidence" value="ECO:0007669"/>
    <property type="project" value="InterPro"/>
</dbReference>
<evidence type="ECO:0000313" key="2">
    <source>
        <dbReference type="EMBL" id="KAF2105318.1"/>
    </source>
</evidence>
<dbReference type="Pfam" id="PF14749">
    <property type="entry name" value="Acyl-CoA_ox_N"/>
    <property type="match status" value="1"/>
</dbReference>
<dbReference type="Gene3D" id="2.40.110.10">
    <property type="entry name" value="Butyryl-CoA Dehydrogenase, subunit A, domain 2"/>
    <property type="match status" value="2"/>
</dbReference>
<organism evidence="2 3">
    <name type="scientific">Lophiotrema nucula</name>
    <dbReference type="NCBI Taxonomy" id="690887"/>
    <lineage>
        <taxon>Eukaryota</taxon>
        <taxon>Fungi</taxon>
        <taxon>Dikarya</taxon>
        <taxon>Ascomycota</taxon>
        <taxon>Pezizomycotina</taxon>
        <taxon>Dothideomycetes</taxon>
        <taxon>Pleosporomycetidae</taxon>
        <taxon>Pleosporales</taxon>
        <taxon>Lophiotremataceae</taxon>
        <taxon>Lophiotrema</taxon>
    </lineage>
</organism>
<dbReference type="OrthoDB" id="538336at2759"/>
<feature type="domain" description="Acyl-coenzyme A oxidase N-terminal" evidence="1">
    <location>
        <begin position="13"/>
        <end position="125"/>
    </location>
</feature>
<dbReference type="InterPro" id="IPR029320">
    <property type="entry name" value="Acyl-CoA_ox_N"/>
</dbReference>
<keyword evidence="3" id="KW-1185">Reference proteome</keyword>
<dbReference type="InterPro" id="IPR012258">
    <property type="entry name" value="Acyl-CoA_oxidase"/>
</dbReference>
<dbReference type="GO" id="GO:0055088">
    <property type="term" value="P:lipid homeostasis"/>
    <property type="evidence" value="ECO:0007669"/>
    <property type="project" value="TreeGrafter"/>
</dbReference>
<evidence type="ECO:0000259" key="1">
    <source>
        <dbReference type="Pfam" id="PF14749"/>
    </source>
</evidence>
<protein>
    <submittedName>
        <fullName evidence="2">Acyl-CoA dehydrogenase/oxidase</fullName>
    </submittedName>
</protein>
<dbReference type="Gene3D" id="1.10.540.10">
    <property type="entry name" value="Acyl-CoA dehydrogenase/oxidase, N-terminal domain"/>
    <property type="match status" value="1"/>
</dbReference>
<dbReference type="GO" id="GO:0033540">
    <property type="term" value="P:fatty acid beta-oxidation using acyl-CoA oxidase"/>
    <property type="evidence" value="ECO:0007669"/>
    <property type="project" value="TreeGrafter"/>
</dbReference>
<dbReference type="InterPro" id="IPR046373">
    <property type="entry name" value="Acyl-CoA_Oxase/DH_mid-dom_sf"/>
</dbReference>
<sequence length="220" mass="25095">MRNIQNEYPDTPLSIFLWGGAERLHKDKQILKTLTTNPVFAYTTHTGSLARTDAWTRAVSQSRELIRISFEEKWDEGQFRDAVRMLDGLAPVQPQYRIFLSNLERQMSDEQKAIWVPKAKKFEIFGSYSQTELGNGSNVRGLETTAIFDRSTDEFVTNSPTLSSTTYWIGATGVEIYELGPKVFQGMVGVDNEALQFRDVRIPRSQMLARNAQVLRDGTY</sequence>
<dbReference type="AlphaFoldDB" id="A0A6A5YGP1"/>
<dbReference type="Proteomes" id="UP000799770">
    <property type="component" value="Unassembled WGS sequence"/>
</dbReference>
<gene>
    <name evidence="2" type="ORF">BDV96DRAFT_678332</name>
</gene>
<proteinExistence type="predicted"/>
<dbReference type="PANTHER" id="PTHR10909:SF250">
    <property type="entry name" value="PEROXISOMAL ACYL-COENZYME A OXIDASE 1"/>
    <property type="match status" value="1"/>
</dbReference>
<dbReference type="GO" id="GO:0005777">
    <property type="term" value="C:peroxisome"/>
    <property type="evidence" value="ECO:0007669"/>
    <property type="project" value="InterPro"/>
</dbReference>
<name>A0A6A5YGP1_9PLEO</name>
<accession>A0A6A5YGP1</accession>
<dbReference type="GO" id="GO:0071949">
    <property type="term" value="F:FAD binding"/>
    <property type="evidence" value="ECO:0007669"/>
    <property type="project" value="InterPro"/>
</dbReference>
<reference evidence="2" key="1">
    <citation type="journal article" date="2020" name="Stud. Mycol.">
        <title>101 Dothideomycetes genomes: a test case for predicting lifestyles and emergence of pathogens.</title>
        <authorList>
            <person name="Haridas S."/>
            <person name="Albert R."/>
            <person name="Binder M."/>
            <person name="Bloem J."/>
            <person name="Labutti K."/>
            <person name="Salamov A."/>
            <person name="Andreopoulos B."/>
            <person name="Baker S."/>
            <person name="Barry K."/>
            <person name="Bills G."/>
            <person name="Bluhm B."/>
            <person name="Cannon C."/>
            <person name="Castanera R."/>
            <person name="Culley D."/>
            <person name="Daum C."/>
            <person name="Ezra D."/>
            <person name="Gonzalez J."/>
            <person name="Henrissat B."/>
            <person name="Kuo A."/>
            <person name="Liang C."/>
            <person name="Lipzen A."/>
            <person name="Lutzoni F."/>
            <person name="Magnuson J."/>
            <person name="Mondo S."/>
            <person name="Nolan M."/>
            <person name="Ohm R."/>
            <person name="Pangilinan J."/>
            <person name="Park H.-J."/>
            <person name="Ramirez L."/>
            <person name="Alfaro M."/>
            <person name="Sun H."/>
            <person name="Tritt A."/>
            <person name="Yoshinaga Y."/>
            <person name="Zwiers L.-H."/>
            <person name="Turgeon B."/>
            <person name="Goodwin S."/>
            <person name="Spatafora J."/>
            <person name="Crous P."/>
            <person name="Grigoriev I."/>
        </authorList>
    </citation>
    <scope>NUCLEOTIDE SEQUENCE</scope>
    <source>
        <strain evidence="2">CBS 627.86</strain>
    </source>
</reference>
<dbReference type="EMBL" id="ML977384">
    <property type="protein sequence ID" value="KAF2105318.1"/>
    <property type="molecule type" value="Genomic_DNA"/>
</dbReference>
<evidence type="ECO:0000313" key="3">
    <source>
        <dbReference type="Proteomes" id="UP000799770"/>
    </source>
</evidence>
<dbReference type="InterPro" id="IPR037069">
    <property type="entry name" value="AcylCoA_DH/ox_N_sf"/>
</dbReference>
<dbReference type="PANTHER" id="PTHR10909">
    <property type="entry name" value="ELECTRON TRANSPORT OXIDOREDUCTASE"/>
    <property type="match status" value="1"/>
</dbReference>
<dbReference type="GO" id="GO:0005504">
    <property type="term" value="F:fatty acid binding"/>
    <property type="evidence" value="ECO:0007669"/>
    <property type="project" value="TreeGrafter"/>
</dbReference>
<dbReference type="SUPFAM" id="SSF56645">
    <property type="entry name" value="Acyl-CoA dehydrogenase NM domain-like"/>
    <property type="match status" value="1"/>
</dbReference>
<dbReference type="InterPro" id="IPR009100">
    <property type="entry name" value="AcylCoA_DH/oxidase_NM_dom_sf"/>
</dbReference>